<keyword evidence="2" id="KW-0813">Transport</keyword>
<reference evidence="9 10" key="1">
    <citation type="journal article" date="2019" name="Int. J. Syst. Evol. Microbiol.">
        <title>The Global Catalogue of Microorganisms (GCM) 10K type strain sequencing project: providing services to taxonomists for standard genome sequencing and annotation.</title>
        <authorList>
            <consortium name="The Broad Institute Genomics Platform"/>
            <consortium name="The Broad Institute Genome Sequencing Center for Infectious Disease"/>
            <person name="Wu L."/>
            <person name="Ma J."/>
        </authorList>
    </citation>
    <scope>NUCLEOTIDE SEQUENCE [LARGE SCALE GENOMIC DNA]</scope>
    <source>
        <strain evidence="9 10">JCM 4316</strain>
    </source>
</reference>
<dbReference type="Pfam" id="PF05977">
    <property type="entry name" value="MFS_3"/>
    <property type="match status" value="1"/>
</dbReference>
<evidence type="ECO:0000256" key="8">
    <source>
        <dbReference type="SAM" id="Phobius"/>
    </source>
</evidence>
<keyword evidence="5 8" id="KW-1133">Transmembrane helix</keyword>
<evidence type="ECO:0000256" key="1">
    <source>
        <dbReference type="ARBA" id="ARBA00004651"/>
    </source>
</evidence>
<keyword evidence="3" id="KW-1003">Cell membrane</keyword>
<dbReference type="InterPro" id="IPR036259">
    <property type="entry name" value="MFS_trans_sf"/>
</dbReference>
<dbReference type="EMBL" id="BAAASD010000001">
    <property type="protein sequence ID" value="GAA2326430.1"/>
    <property type="molecule type" value="Genomic_DNA"/>
</dbReference>
<dbReference type="PANTHER" id="PTHR23513:SF11">
    <property type="entry name" value="STAPHYLOFERRIN A TRANSPORTER"/>
    <property type="match status" value="1"/>
</dbReference>
<evidence type="ECO:0000256" key="3">
    <source>
        <dbReference type="ARBA" id="ARBA00022475"/>
    </source>
</evidence>
<proteinExistence type="predicted"/>
<evidence type="ECO:0000313" key="9">
    <source>
        <dbReference type="EMBL" id="GAA2326430.1"/>
    </source>
</evidence>
<comment type="subcellular location">
    <subcellularLocation>
        <location evidence="1">Cell membrane</location>
        <topology evidence="1">Multi-pass membrane protein</topology>
    </subcellularLocation>
</comment>
<gene>
    <name evidence="9" type="ORF">GCM10010246_05020</name>
</gene>
<comment type="caution">
    <text evidence="9">The sequence shown here is derived from an EMBL/GenBank/DDBJ whole genome shotgun (WGS) entry which is preliminary data.</text>
</comment>
<dbReference type="SUPFAM" id="SSF103473">
    <property type="entry name" value="MFS general substrate transporter"/>
    <property type="match status" value="1"/>
</dbReference>
<evidence type="ECO:0000256" key="2">
    <source>
        <dbReference type="ARBA" id="ARBA00022448"/>
    </source>
</evidence>
<protein>
    <recommendedName>
        <fullName evidence="11">Major facilitator superfamily (MFS) profile domain-containing protein</fullName>
    </recommendedName>
</protein>
<dbReference type="Proteomes" id="UP001500253">
    <property type="component" value="Unassembled WGS sequence"/>
</dbReference>
<sequence length="205" mass="22835">MVVNSTAPTGVFAALRVRDYRIHWSAGPVSNIGSAMQGVALDWFVLTLTHSGTALGWVVGLEFAPVLLFGLWGGGVADRYDRRTLLLWTQSLYAARALLLTIMAFSGHAPLWLLHVLSFALAACSRWRTPHACRSPRNWSAGRGRRRGSRRCPHAVRVPRARRSQRVGVSPRRRSGRTKPTADRRLRPPGPAARWRRAGSARRTR</sequence>
<evidence type="ECO:0008006" key="11">
    <source>
        <dbReference type="Google" id="ProtNLM"/>
    </source>
</evidence>
<keyword evidence="6 8" id="KW-0472">Membrane</keyword>
<feature type="region of interest" description="Disordered" evidence="7">
    <location>
        <begin position="135"/>
        <end position="205"/>
    </location>
</feature>
<keyword evidence="4 8" id="KW-0812">Transmembrane</keyword>
<evidence type="ECO:0000256" key="4">
    <source>
        <dbReference type="ARBA" id="ARBA00022692"/>
    </source>
</evidence>
<keyword evidence="10" id="KW-1185">Reference proteome</keyword>
<evidence type="ECO:0000256" key="5">
    <source>
        <dbReference type="ARBA" id="ARBA00022989"/>
    </source>
</evidence>
<dbReference type="Gene3D" id="1.20.1250.20">
    <property type="entry name" value="MFS general substrate transporter like domains"/>
    <property type="match status" value="1"/>
</dbReference>
<feature type="compositionally biased region" description="Basic residues" evidence="7">
    <location>
        <begin position="194"/>
        <end position="205"/>
    </location>
</feature>
<name>A0ABN3FBB9_9ACTN</name>
<feature type="compositionally biased region" description="Basic residues" evidence="7">
    <location>
        <begin position="143"/>
        <end position="177"/>
    </location>
</feature>
<dbReference type="PANTHER" id="PTHR23513">
    <property type="entry name" value="INTEGRAL MEMBRANE EFFLUX PROTEIN-RELATED"/>
    <property type="match status" value="1"/>
</dbReference>
<evidence type="ECO:0000256" key="6">
    <source>
        <dbReference type="ARBA" id="ARBA00023136"/>
    </source>
</evidence>
<dbReference type="InterPro" id="IPR010290">
    <property type="entry name" value="TM_effector"/>
</dbReference>
<evidence type="ECO:0000313" key="10">
    <source>
        <dbReference type="Proteomes" id="UP001500253"/>
    </source>
</evidence>
<organism evidence="9 10">
    <name type="scientific">Streptomyces cuspidosporus</name>
    <dbReference type="NCBI Taxonomy" id="66882"/>
    <lineage>
        <taxon>Bacteria</taxon>
        <taxon>Bacillati</taxon>
        <taxon>Actinomycetota</taxon>
        <taxon>Actinomycetes</taxon>
        <taxon>Kitasatosporales</taxon>
        <taxon>Streptomycetaceae</taxon>
        <taxon>Streptomyces</taxon>
    </lineage>
</organism>
<evidence type="ECO:0000256" key="7">
    <source>
        <dbReference type="SAM" id="MobiDB-lite"/>
    </source>
</evidence>
<accession>A0ABN3FBB9</accession>
<feature type="transmembrane region" description="Helical" evidence="8">
    <location>
        <begin position="54"/>
        <end position="73"/>
    </location>
</feature>